<accession>A1ZNM9</accession>
<sequence>MYKFHLQNQKLLSNQLMKFKQALGCLQKLLLLQKGCLIISFFHSFCHCSRSN</sequence>
<gene>
    <name evidence="1" type="ORF">M23134_02575</name>
</gene>
<keyword evidence="2" id="KW-1185">Reference proteome</keyword>
<protein>
    <submittedName>
        <fullName evidence="1">Uncharacterized protein</fullName>
    </submittedName>
</protein>
<reference evidence="1 2" key="1">
    <citation type="submission" date="2007-01" db="EMBL/GenBank/DDBJ databases">
        <authorList>
            <person name="Haygood M."/>
            <person name="Podell S."/>
            <person name="Anderson C."/>
            <person name="Hopkinson B."/>
            <person name="Roe K."/>
            <person name="Barbeau K."/>
            <person name="Gaasterland T."/>
            <person name="Ferriera S."/>
            <person name="Johnson J."/>
            <person name="Kravitz S."/>
            <person name="Beeson K."/>
            <person name="Sutton G."/>
            <person name="Rogers Y.-H."/>
            <person name="Friedman R."/>
            <person name="Frazier M."/>
            <person name="Venter J.C."/>
        </authorList>
    </citation>
    <scope>NUCLEOTIDE SEQUENCE [LARGE SCALE GENOMIC DNA]</scope>
    <source>
        <strain evidence="1 2">ATCC 23134</strain>
    </source>
</reference>
<organism evidence="1 2">
    <name type="scientific">Microscilla marina ATCC 23134</name>
    <dbReference type="NCBI Taxonomy" id="313606"/>
    <lineage>
        <taxon>Bacteria</taxon>
        <taxon>Pseudomonadati</taxon>
        <taxon>Bacteroidota</taxon>
        <taxon>Cytophagia</taxon>
        <taxon>Cytophagales</taxon>
        <taxon>Microscillaceae</taxon>
        <taxon>Microscilla</taxon>
    </lineage>
</organism>
<name>A1ZNM9_MICM2</name>
<comment type="caution">
    <text evidence="1">The sequence shown here is derived from an EMBL/GenBank/DDBJ whole genome shotgun (WGS) entry which is preliminary data.</text>
</comment>
<evidence type="ECO:0000313" key="1">
    <source>
        <dbReference type="EMBL" id="EAY27918.1"/>
    </source>
</evidence>
<dbReference type="Proteomes" id="UP000004095">
    <property type="component" value="Unassembled WGS sequence"/>
</dbReference>
<proteinExistence type="predicted"/>
<dbReference type="AlphaFoldDB" id="A1ZNM9"/>
<evidence type="ECO:0000313" key="2">
    <source>
        <dbReference type="Proteomes" id="UP000004095"/>
    </source>
</evidence>
<dbReference type="EMBL" id="AAWS01000019">
    <property type="protein sequence ID" value="EAY27918.1"/>
    <property type="molecule type" value="Genomic_DNA"/>
</dbReference>